<keyword evidence="1" id="KW-0863">Zinc-finger</keyword>
<dbReference type="Pfam" id="PF13639">
    <property type="entry name" value="zf-RING_2"/>
    <property type="match status" value="1"/>
</dbReference>
<dbReference type="GO" id="GO:0008270">
    <property type="term" value="F:zinc ion binding"/>
    <property type="evidence" value="ECO:0007669"/>
    <property type="project" value="UniProtKB-KW"/>
</dbReference>
<dbReference type="Proteomes" id="UP001604277">
    <property type="component" value="Unassembled WGS sequence"/>
</dbReference>
<keyword evidence="1" id="KW-0862">Zinc</keyword>
<dbReference type="InterPro" id="IPR013083">
    <property type="entry name" value="Znf_RING/FYVE/PHD"/>
</dbReference>
<dbReference type="SUPFAM" id="SSF57850">
    <property type="entry name" value="RING/U-box"/>
    <property type="match status" value="1"/>
</dbReference>
<organism evidence="4 5">
    <name type="scientific">Forsythia ovata</name>
    <dbReference type="NCBI Taxonomy" id="205694"/>
    <lineage>
        <taxon>Eukaryota</taxon>
        <taxon>Viridiplantae</taxon>
        <taxon>Streptophyta</taxon>
        <taxon>Embryophyta</taxon>
        <taxon>Tracheophyta</taxon>
        <taxon>Spermatophyta</taxon>
        <taxon>Magnoliopsida</taxon>
        <taxon>eudicotyledons</taxon>
        <taxon>Gunneridae</taxon>
        <taxon>Pentapetalae</taxon>
        <taxon>asterids</taxon>
        <taxon>lamiids</taxon>
        <taxon>Lamiales</taxon>
        <taxon>Oleaceae</taxon>
        <taxon>Forsythieae</taxon>
        <taxon>Forsythia</taxon>
    </lineage>
</organism>
<comment type="caution">
    <text evidence="4">The sequence shown here is derived from an EMBL/GenBank/DDBJ whole genome shotgun (WGS) entry which is preliminary data.</text>
</comment>
<evidence type="ECO:0000256" key="2">
    <source>
        <dbReference type="SAM" id="Phobius"/>
    </source>
</evidence>
<protein>
    <submittedName>
        <fullName evidence="4">E3 ubiquitin-protein ligase</fullName>
    </submittedName>
</protein>
<feature type="transmembrane region" description="Helical" evidence="2">
    <location>
        <begin position="15"/>
        <end position="38"/>
    </location>
</feature>
<keyword evidence="2" id="KW-0812">Transmembrane</keyword>
<feature type="domain" description="RING-type" evidence="3">
    <location>
        <begin position="89"/>
        <end position="131"/>
    </location>
</feature>
<keyword evidence="5" id="KW-1185">Reference proteome</keyword>
<dbReference type="AlphaFoldDB" id="A0ABD1XEG3"/>
<reference evidence="5" key="1">
    <citation type="submission" date="2024-07" db="EMBL/GenBank/DDBJ databases">
        <title>Two chromosome-level genome assemblies of Korean endemic species Abeliophyllum distichum and Forsythia ovata (Oleaceae).</title>
        <authorList>
            <person name="Jang H."/>
        </authorList>
    </citation>
    <scope>NUCLEOTIDE SEQUENCE [LARGE SCALE GENOMIC DNA]</scope>
</reference>
<evidence type="ECO:0000313" key="4">
    <source>
        <dbReference type="EMBL" id="KAL2558965.1"/>
    </source>
</evidence>
<dbReference type="PANTHER" id="PTHR47662:SF1">
    <property type="entry name" value="RING-TYPE DOMAIN-CONTAINING PROTEIN"/>
    <property type="match status" value="1"/>
</dbReference>
<name>A0ABD1XEG3_9LAMI</name>
<sequence>MGLQNQLSDVSSESILIFMVVLFGKSVCYLHSVFFTILHSVGLFSPRFDLDHEVVGSGLAGLIVMAEQLNLNRVFSYTNKSGDGAGSDCVVCLNRLGDGDHVRKLACRHVFHKECFDGWLHHLNFNCPLCRSPVVPCDSVNTTRRRVAGDVLAWFTLQ</sequence>
<accession>A0ABD1XEG3</accession>
<dbReference type="PANTHER" id="PTHR47662">
    <property type="entry name" value="RING-TYPE DOMAIN-CONTAINING PROTEIN"/>
    <property type="match status" value="1"/>
</dbReference>
<evidence type="ECO:0000256" key="1">
    <source>
        <dbReference type="PROSITE-ProRule" id="PRU00175"/>
    </source>
</evidence>
<keyword evidence="1" id="KW-0479">Metal-binding</keyword>
<gene>
    <name evidence="4" type="ORF">Fot_03704</name>
</gene>
<evidence type="ECO:0000313" key="5">
    <source>
        <dbReference type="Proteomes" id="UP001604277"/>
    </source>
</evidence>
<dbReference type="SMART" id="SM00184">
    <property type="entry name" value="RING"/>
    <property type="match status" value="1"/>
</dbReference>
<proteinExistence type="predicted"/>
<dbReference type="InterPro" id="IPR001841">
    <property type="entry name" value="Znf_RING"/>
</dbReference>
<keyword evidence="2" id="KW-0472">Membrane</keyword>
<dbReference type="CDD" id="cd23123">
    <property type="entry name" value="RING-H2_RHA2B"/>
    <property type="match status" value="1"/>
</dbReference>
<keyword evidence="2" id="KW-1133">Transmembrane helix</keyword>
<evidence type="ECO:0000259" key="3">
    <source>
        <dbReference type="PROSITE" id="PS50089"/>
    </source>
</evidence>
<dbReference type="Gene3D" id="3.30.40.10">
    <property type="entry name" value="Zinc/RING finger domain, C3HC4 (zinc finger)"/>
    <property type="match status" value="1"/>
</dbReference>
<dbReference type="PROSITE" id="PS50089">
    <property type="entry name" value="ZF_RING_2"/>
    <property type="match status" value="1"/>
</dbReference>
<dbReference type="EMBL" id="JBFOLJ010000001">
    <property type="protein sequence ID" value="KAL2558965.1"/>
    <property type="molecule type" value="Genomic_DNA"/>
</dbReference>